<gene>
    <name evidence="1" type="ORF">LCGC14_2482000</name>
</gene>
<accession>A0A0F9B847</accession>
<name>A0A0F9B847_9ZZZZ</name>
<protein>
    <recommendedName>
        <fullName evidence="2">AAA domain-containing protein</fullName>
    </recommendedName>
</protein>
<dbReference type="EMBL" id="LAZR01039120">
    <property type="protein sequence ID" value="KKL17790.1"/>
    <property type="molecule type" value="Genomic_DNA"/>
</dbReference>
<evidence type="ECO:0008006" key="2">
    <source>
        <dbReference type="Google" id="ProtNLM"/>
    </source>
</evidence>
<comment type="caution">
    <text evidence="1">The sequence shown here is derived from an EMBL/GenBank/DDBJ whole genome shotgun (WGS) entry which is preliminary data.</text>
</comment>
<evidence type="ECO:0000313" key="1">
    <source>
        <dbReference type="EMBL" id="KKL17790.1"/>
    </source>
</evidence>
<proteinExistence type="predicted"/>
<sequence>MLPPEQRMNALWVGKPGTRKSITASEFHKLGPVYFFDFDGKADALYAWYGGRLPDNITIEPFVESAWATETAKAESIDALQLQVNSWMKEFATFDEVRKRIVWNDFPYDTVVLDSLSSFDTAMMIKSIEDQLHDVPRPAAQVPDRSDYNILLTYTRQFMGKFLSLPCNVIVIAHVMASAGEEGATMDQIIVSGRKLPGQLPAFFSNIWGFTAGVGFREKEVDPKTGLAVPNVEFKIRLHPTRNFPYKCMYYPCPPAIDSSFEAIQKMRANAKGGG</sequence>
<dbReference type="Pfam" id="PF13479">
    <property type="entry name" value="AAA_24"/>
    <property type="match status" value="1"/>
</dbReference>
<organism evidence="1">
    <name type="scientific">marine sediment metagenome</name>
    <dbReference type="NCBI Taxonomy" id="412755"/>
    <lineage>
        <taxon>unclassified sequences</taxon>
        <taxon>metagenomes</taxon>
        <taxon>ecological metagenomes</taxon>
    </lineage>
</organism>
<reference evidence="1" key="1">
    <citation type="journal article" date="2015" name="Nature">
        <title>Complex archaea that bridge the gap between prokaryotes and eukaryotes.</title>
        <authorList>
            <person name="Spang A."/>
            <person name="Saw J.H."/>
            <person name="Jorgensen S.L."/>
            <person name="Zaremba-Niedzwiedzka K."/>
            <person name="Martijn J."/>
            <person name="Lind A.E."/>
            <person name="van Eijk R."/>
            <person name="Schleper C."/>
            <person name="Guy L."/>
            <person name="Ettema T.J."/>
        </authorList>
    </citation>
    <scope>NUCLEOTIDE SEQUENCE</scope>
</reference>
<dbReference type="AlphaFoldDB" id="A0A0F9B847"/>